<evidence type="ECO:0000256" key="3">
    <source>
        <dbReference type="ARBA" id="ARBA00022679"/>
    </source>
</evidence>
<evidence type="ECO:0000256" key="2">
    <source>
        <dbReference type="ARBA" id="ARBA00022676"/>
    </source>
</evidence>
<dbReference type="Gene3D" id="3.20.20.80">
    <property type="entry name" value="Glycosidases"/>
    <property type="match status" value="1"/>
</dbReference>
<dbReference type="Proteomes" id="UP000676325">
    <property type="component" value="Unassembled WGS sequence"/>
</dbReference>
<feature type="active site" description="Nucleophile" evidence="6">
    <location>
        <position position="385"/>
    </location>
</feature>
<evidence type="ECO:0000256" key="1">
    <source>
        <dbReference type="ARBA" id="ARBA00011738"/>
    </source>
</evidence>
<dbReference type="Gene3D" id="2.60.40.1180">
    <property type="entry name" value="Golgi alpha-mannosidase II"/>
    <property type="match status" value="1"/>
</dbReference>
<dbReference type="SMART" id="SM00642">
    <property type="entry name" value="Aamy"/>
    <property type="match status" value="1"/>
</dbReference>
<gene>
    <name evidence="6" type="primary">glgE</name>
    <name evidence="8" type="ORF">KDK95_32590</name>
</gene>
<evidence type="ECO:0000256" key="5">
    <source>
        <dbReference type="ARBA" id="ARBA00048735"/>
    </source>
</evidence>
<proteinExistence type="inferred from homology"/>
<dbReference type="GO" id="GO:0030979">
    <property type="term" value="P:alpha-glucan biosynthetic process"/>
    <property type="evidence" value="ECO:0007669"/>
    <property type="project" value="UniProtKB-UniRule"/>
</dbReference>
<organism evidence="8 9">
    <name type="scientific">Actinospica acidithermotolerans</name>
    <dbReference type="NCBI Taxonomy" id="2828514"/>
    <lineage>
        <taxon>Bacteria</taxon>
        <taxon>Bacillati</taxon>
        <taxon>Actinomycetota</taxon>
        <taxon>Actinomycetes</taxon>
        <taxon>Catenulisporales</taxon>
        <taxon>Actinospicaceae</taxon>
        <taxon>Actinospica</taxon>
    </lineage>
</organism>
<dbReference type="InterPro" id="IPR013780">
    <property type="entry name" value="Glyco_hydro_b"/>
</dbReference>
<accession>A0A941IKX5</accession>
<feature type="binding site" evidence="6">
    <location>
        <position position="386"/>
    </location>
    <ligand>
        <name>alpha-maltose 1-phosphate</name>
        <dbReference type="ChEBI" id="CHEBI:63576"/>
    </ligand>
</feature>
<sequence>MNARIIIEEISPVVDAGRYPAKAATDEDVEFGATIWTEGRATVAAAVLWRPEGGDERARTVPMRPADPGADRFAAHAAAERVGPWAFRVDAWIDPWAGWTADVAAKLADGWDAPRLANDLESGARLLERCARRASAQRAASLLEAVARLRDTRLELTERLSGALSERVRAAVADNPLRDGLTRSRWHRIGVERPLARAGAWYEFFPRSTGGRDADGRPVHGTFATAAAQLPRIADLGFDVVYLPPIHPIGSTARKGPDNSLTAGALDVGSPWAIGSADGGHDAVHPGLGTVADFERFVAEARRLGLEVALDLAFQCSPDHPWVTEHPEFFTERPDGSIAFAENPPKQYQDIYPLDFERGGTALYAELLRVVLCWIGRGVRIFRVDNPHTKPVGFWERLLADVRAQYPDTIFLSEAFTRPAVLKGLAKAGFSQSYTYFTWRTGKEELGEYLTELAADRHFLRPNFFVTTPDILPVQLHSGDPRLFAVRAALAALLGPSWGVYSGFELCEHQPLEPGSEEYRSSEKYELRPREWTGSAPERDLQPWIRELNRLRRRHPALLSLRTLRFHPVDDERLLAFSKHDERTGETVFVLVTLSPDRVAEAELTLRPDLPGLEADGTVDARDARTGEPVRLSGGTVKIDPARGVARVLTWTARRG</sequence>
<feature type="domain" description="Glycosyl hydrolase family 13 catalytic" evidence="7">
    <location>
        <begin position="199"/>
        <end position="552"/>
    </location>
</feature>
<evidence type="ECO:0000313" key="9">
    <source>
        <dbReference type="Proteomes" id="UP000676325"/>
    </source>
</evidence>
<evidence type="ECO:0000256" key="6">
    <source>
        <dbReference type="HAMAP-Rule" id="MF_02124"/>
    </source>
</evidence>
<dbReference type="InterPro" id="IPR021828">
    <property type="entry name" value="GlgE_dom_N/S"/>
</dbReference>
<evidence type="ECO:0000313" key="8">
    <source>
        <dbReference type="EMBL" id="MBR7831089.1"/>
    </source>
</evidence>
<protein>
    <recommendedName>
        <fullName evidence="6">Alpha-1,4-glucan:maltose-1-phosphate maltosyltransferase</fullName>
        <shortName evidence="6">GMPMT</shortName>
        <ecNumber evidence="6">2.4.99.16</ecNumber>
    </recommendedName>
    <alternativeName>
        <fullName evidence="6">(1-&gt;4)-alpha-D-glucan:maltose-1-phosphate alpha-D-maltosyltransferase</fullName>
    </alternativeName>
</protein>
<dbReference type="InterPro" id="IPR017853">
    <property type="entry name" value="GH"/>
</dbReference>
<comment type="caution">
    <text evidence="8">The sequence shown here is derived from an EMBL/GenBank/DDBJ whole genome shotgun (WGS) entry which is preliminary data.</text>
</comment>
<name>A0A941IKX5_9ACTN</name>
<dbReference type="Pfam" id="PF11896">
    <property type="entry name" value="GlgE_dom_N_S"/>
    <property type="match status" value="1"/>
</dbReference>
<comment type="subunit">
    <text evidence="1 6">Homodimer.</text>
</comment>
<dbReference type="InterPro" id="IPR049171">
    <property type="entry name" value="GLGE_C"/>
</dbReference>
<dbReference type="Gene3D" id="2.60.40.10">
    <property type="entry name" value="Immunoglobulins"/>
    <property type="match status" value="1"/>
</dbReference>
<feature type="site" description="Transition state stabilizer" evidence="6">
    <location>
        <position position="470"/>
    </location>
</feature>
<keyword evidence="4 6" id="KW-0119">Carbohydrate metabolism</keyword>
<keyword evidence="9" id="KW-1185">Reference proteome</keyword>
<dbReference type="InterPro" id="IPR026585">
    <property type="entry name" value="GlgE"/>
</dbReference>
<dbReference type="AlphaFoldDB" id="A0A941IKX5"/>
<feature type="binding site" evidence="6">
    <location>
        <position position="255"/>
    </location>
    <ligand>
        <name>alpha-maltose 1-phosphate</name>
        <dbReference type="ChEBI" id="CHEBI:63576"/>
    </ligand>
</feature>
<dbReference type="EC" id="2.4.99.16" evidence="6"/>
<feature type="binding site" evidence="6">
    <location>
        <position position="350"/>
    </location>
    <ligand>
        <name>alpha-maltose 1-phosphate</name>
        <dbReference type="ChEBI" id="CHEBI:63576"/>
    </ligand>
</feature>
<dbReference type="Gene3D" id="1.20.58.80">
    <property type="entry name" value="Phosphotransferase system, lactose/cellobiose-type IIA subunit"/>
    <property type="match status" value="1"/>
</dbReference>
<keyword evidence="3 6" id="KW-0808">Transferase</keyword>
<evidence type="ECO:0000259" key="7">
    <source>
        <dbReference type="SMART" id="SM00642"/>
    </source>
</evidence>
<dbReference type="PANTHER" id="PTHR47786:SF2">
    <property type="entry name" value="GLYCOSYL HYDROLASE FAMILY 13 CATALYTIC DOMAIN-CONTAINING PROTEIN"/>
    <property type="match status" value="1"/>
</dbReference>
<keyword evidence="2 6" id="KW-0328">Glycosyltransferase</keyword>
<comment type="catalytic activity">
    <reaction evidence="5 6">
        <text>alpha-maltose 1-phosphate + [(1-&gt;4)-alpha-D-glucosyl](n) = [(1-&gt;4)-alpha-D-glucosyl](n+2) + phosphate</text>
        <dbReference type="Rhea" id="RHEA:42692"/>
        <dbReference type="Rhea" id="RHEA-COMP:9584"/>
        <dbReference type="Rhea" id="RHEA-COMP:10183"/>
        <dbReference type="ChEBI" id="CHEBI:15444"/>
        <dbReference type="ChEBI" id="CHEBI:43474"/>
        <dbReference type="ChEBI" id="CHEBI:63576"/>
        <dbReference type="EC" id="2.4.99.16"/>
    </reaction>
</comment>
<dbReference type="Pfam" id="PF21702">
    <property type="entry name" value="GLGE_C"/>
    <property type="match status" value="1"/>
</dbReference>
<comment type="similarity">
    <text evidence="6">Belongs to the glycosyl hydrolase 13 family. GlgE subfamily.</text>
</comment>
<feature type="binding site" evidence="6">
    <location>
        <begin position="524"/>
        <end position="525"/>
    </location>
    <ligand>
        <name>alpha-maltose 1-phosphate</name>
        <dbReference type="ChEBI" id="CHEBI:63576"/>
    </ligand>
</feature>
<dbReference type="HAMAP" id="MF_02124">
    <property type="entry name" value="GlgE"/>
    <property type="match status" value="1"/>
</dbReference>
<dbReference type="EMBL" id="JAGSOH010000183">
    <property type="protein sequence ID" value="MBR7831089.1"/>
    <property type="molecule type" value="Genomic_DNA"/>
</dbReference>
<dbReference type="SUPFAM" id="SSF51445">
    <property type="entry name" value="(Trans)glycosidases"/>
    <property type="match status" value="1"/>
</dbReference>
<feature type="binding site" evidence="6">
    <location>
        <position position="315"/>
    </location>
    <ligand>
        <name>alpha-maltose 1-phosphate</name>
        <dbReference type="ChEBI" id="CHEBI:63576"/>
    </ligand>
</feature>
<dbReference type="RefSeq" id="WP_212522208.1">
    <property type="nucleotide sequence ID" value="NZ_JAGSOH010000183.1"/>
</dbReference>
<dbReference type="GO" id="GO:0016758">
    <property type="term" value="F:hexosyltransferase activity"/>
    <property type="evidence" value="ECO:0007669"/>
    <property type="project" value="UniProtKB-UniRule"/>
</dbReference>
<dbReference type="InterPro" id="IPR006047">
    <property type="entry name" value="GH13_cat_dom"/>
</dbReference>
<evidence type="ECO:0000256" key="4">
    <source>
        <dbReference type="ARBA" id="ARBA00023277"/>
    </source>
</evidence>
<reference evidence="8" key="1">
    <citation type="submission" date="2021-04" db="EMBL/GenBank/DDBJ databases">
        <title>Genome based classification of Actinospica acidithermotolerans sp. nov., an actinobacterium isolated from an Indonesian hot spring.</title>
        <authorList>
            <person name="Kusuma A.B."/>
            <person name="Putra K.E."/>
            <person name="Nafisah S."/>
            <person name="Loh J."/>
            <person name="Nouioui I."/>
            <person name="Goodfellow M."/>
        </authorList>
    </citation>
    <scope>NUCLEOTIDE SEQUENCE</scope>
    <source>
        <strain evidence="8">MGRD01-02</strain>
    </source>
</reference>
<comment type="function">
    <text evidence="6">Maltosyltransferase that uses maltose 1-phosphate (M1P) as the sugar donor to elongate linear or branched alpha-(1-&gt;4)-glucans. Is involved in a branched alpha-glucan biosynthetic pathway from trehalose, together with TreS, Mak and GlgB.</text>
</comment>
<dbReference type="PANTHER" id="PTHR47786">
    <property type="entry name" value="ALPHA-1,4-GLUCAN:MALTOSE-1-PHOSPHATE MALTOSYLTRANSFERASE"/>
    <property type="match status" value="1"/>
</dbReference>
<feature type="active site" description="Proton donor" evidence="6">
    <location>
        <position position="414"/>
    </location>
</feature>
<dbReference type="InterPro" id="IPR013783">
    <property type="entry name" value="Ig-like_fold"/>
</dbReference>
<dbReference type="GO" id="GO:0004553">
    <property type="term" value="F:hydrolase activity, hydrolyzing O-glycosyl compounds"/>
    <property type="evidence" value="ECO:0007669"/>
    <property type="project" value="InterPro"/>
</dbReference>